<comment type="caution">
    <text evidence="2">The sequence shown here is derived from an EMBL/GenBank/DDBJ whole genome shotgun (WGS) entry which is preliminary data.</text>
</comment>
<dbReference type="Proteomes" id="UP000191171">
    <property type="component" value="Unassembled WGS sequence"/>
</dbReference>
<sequence>EENDFAHAIVQFVDSIPDEVFLPYYQSMGRPQYHPRMLLSIILCAYIQGVYSGRQIQNMLIDSIRMRYLSQEQFPNFRTINRFRVHPIMNDILDHSFVQFRELLVQSGLISGSALYIDGTKIEADANKYSFVWKK</sequence>
<dbReference type="PANTHER" id="PTHR33408">
    <property type="entry name" value="TRANSPOSASE"/>
    <property type="match status" value="1"/>
</dbReference>
<gene>
    <name evidence="2" type="ORF">B1P95_19535</name>
</gene>
<organism evidence="2 3">
    <name type="scientific">Enterococcus faecium</name>
    <name type="common">Streptococcus faecium</name>
    <dbReference type="NCBI Taxonomy" id="1352"/>
    <lineage>
        <taxon>Bacteria</taxon>
        <taxon>Bacillati</taxon>
        <taxon>Bacillota</taxon>
        <taxon>Bacilli</taxon>
        <taxon>Lactobacillales</taxon>
        <taxon>Enterococcaceae</taxon>
        <taxon>Enterococcus</taxon>
    </lineage>
</organism>
<evidence type="ECO:0000259" key="1">
    <source>
        <dbReference type="Pfam" id="PF05598"/>
    </source>
</evidence>
<protein>
    <submittedName>
        <fullName evidence="2">IS1182 family transposase</fullName>
    </submittedName>
</protein>
<evidence type="ECO:0000313" key="2">
    <source>
        <dbReference type="EMBL" id="OOL70447.1"/>
    </source>
</evidence>
<dbReference type="PANTHER" id="PTHR33408:SF2">
    <property type="entry name" value="TRANSPOSASE DDE DOMAIN-CONTAINING PROTEIN"/>
    <property type="match status" value="1"/>
</dbReference>
<name>A0A1S8JSK4_ENTFC</name>
<dbReference type="InterPro" id="IPR008490">
    <property type="entry name" value="Transposase_InsH_N"/>
</dbReference>
<feature type="domain" description="Transposase InsH N-terminal" evidence="1">
    <location>
        <begin position="2"/>
        <end position="84"/>
    </location>
</feature>
<dbReference type="Pfam" id="PF05598">
    <property type="entry name" value="DUF772"/>
    <property type="match status" value="1"/>
</dbReference>
<accession>A0A1S8JSK4</accession>
<dbReference type="AlphaFoldDB" id="A0A1S8JSK4"/>
<feature type="non-terminal residue" evidence="2">
    <location>
        <position position="1"/>
    </location>
</feature>
<evidence type="ECO:0000313" key="3">
    <source>
        <dbReference type="Proteomes" id="UP000191171"/>
    </source>
</evidence>
<dbReference type="EMBL" id="MVGJ01000770">
    <property type="protein sequence ID" value="OOL70447.1"/>
    <property type="molecule type" value="Genomic_DNA"/>
</dbReference>
<feature type="non-terminal residue" evidence="2">
    <location>
        <position position="135"/>
    </location>
</feature>
<reference evidence="2 3" key="1">
    <citation type="submission" date="2017-02" db="EMBL/GenBank/DDBJ databases">
        <title>Clonality and virulence of isolates of VRE in Hematopoietic Stem Cell Transplanted (HSCT) patients.</title>
        <authorList>
            <person name="Marchi A.P."/>
            <person name="Martins R.C."/>
            <person name="Marie S.K."/>
            <person name="Levin A.S."/>
            <person name="Costa S.F."/>
        </authorList>
    </citation>
    <scope>NUCLEOTIDE SEQUENCE [LARGE SCALE GENOMIC DNA]</scope>
    <source>
        <strain evidence="2 3">LIM1759</strain>
    </source>
</reference>
<proteinExistence type="predicted"/>